<keyword evidence="3" id="KW-1185">Reference proteome</keyword>
<gene>
    <name evidence="2" type="ORF">PYCCODRAFT_1470137</name>
</gene>
<name>A0A1Y2IGI7_TRAC3</name>
<organism evidence="2 3">
    <name type="scientific">Trametes coccinea (strain BRFM310)</name>
    <name type="common">Pycnoporus coccineus</name>
    <dbReference type="NCBI Taxonomy" id="1353009"/>
    <lineage>
        <taxon>Eukaryota</taxon>
        <taxon>Fungi</taxon>
        <taxon>Dikarya</taxon>
        <taxon>Basidiomycota</taxon>
        <taxon>Agaricomycotina</taxon>
        <taxon>Agaricomycetes</taxon>
        <taxon>Polyporales</taxon>
        <taxon>Polyporaceae</taxon>
        <taxon>Trametes</taxon>
    </lineage>
</organism>
<evidence type="ECO:0000256" key="1">
    <source>
        <dbReference type="SAM" id="MobiDB-lite"/>
    </source>
</evidence>
<feature type="region of interest" description="Disordered" evidence="1">
    <location>
        <begin position="22"/>
        <end position="76"/>
    </location>
</feature>
<accession>A0A1Y2IGI7</accession>
<reference evidence="2 3" key="1">
    <citation type="journal article" date="2015" name="Biotechnol. Biofuels">
        <title>Enhanced degradation of softwood versus hardwood by the white-rot fungus Pycnoporus coccineus.</title>
        <authorList>
            <person name="Couturier M."/>
            <person name="Navarro D."/>
            <person name="Chevret D."/>
            <person name="Henrissat B."/>
            <person name="Piumi F."/>
            <person name="Ruiz-Duenas F.J."/>
            <person name="Martinez A.T."/>
            <person name="Grigoriev I.V."/>
            <person name="Riley R."/>
            <person name="Lipzen A."/>
            <person name="Berrin J.G."/>
            <person name="Master E.R."/>
            <person name="Rosso M.N."/>
        </authorList>
    </citation>
    <scope>NUCLEOTIDE SEQUENCE [LARGE SCALE GENOMIC DNA]</scope>
    <source>
        <strain evidence="2 3">BRFM310</strain>
    </source>
</reference>
<proteinExistence type="predicted"/>
<dbReference type="Proteomes" id="UP000193067">
    <property type="component" value="Unassembled WGS sequence"/>
</dbReference>
<dbReference type="AlphaFoldDB" id="A0A1Y2IGI7"/>
<dbReference type="EMBL" id="KZ084126">
    <property type="protein sequence ID" value="OSC99652.1"/>
    <property type="molecule type" value="Genomic_DNA"/>
</dbReference>
<evidence type="ECO:0000313" key="3">
    <source>
        <dbReference type="Proteomes" id="UP000193067"/>
    </source>
</evidence>
<protein>
    <submittedName>
        <fullName evidence="2">Uncharacterized protein</fullName>
    </submittedName>
</protein>
<sequence>MPFGSAHCREWLLTRSQALVPSPQTTPVPREAGPVFDELPSSKPLYATARTSRCPSRNPPPIPRTQRRCHSAALTP</sequence>
<evidence type="ECO:0000313" key="2">
    <source>
        <dbReference type="EMBL" id="OSC99652.1"/>
    </source>
</evidence>